<accession>A0ABU9B3S6</accession>
<dbReference type="InterPro" id="IPR052754">
    <property type="entry name" value="NTPase_KAP_P-loop"/>
</dbReference>
<dbReference type="SUPFAM" id="SSF52540">
    <property type="entry name" value="P-loop containing nucleoside triphosphate hydrolases"/>
    <property type="match status" value="1"/>
</dbReference>
<name>A0ABU9B3S6_9BURK</name>
<evidence type="ECO:0000313" key="3">
    <source>
        <dbReference type="EMBL" id="MEK8024537.1"/>
    </source>
</evidence>
<gene>
    <name evidence="3" type="ORF">AACH11_00970</name>
</gene>
<protein>
    <submittedName>
        <fullName evidence="3">P-loop NTPase fold protein</fullName>
    </submittedName>
</protein>
<dbReference type="Pfam" id="PF07693">
    <property type="entry name" value="KAP_NTPase"/>
    <property type="match status" value="1"/>
</dbReference>
<evidence type="ECO:0000259" key="2">
    <source>
        <dbReference type="Pfam" id="PF07693"/>
    </source>
</evidence>
<dbReference type="Proteomes" id="UP001368500">
    <property type="component" value="Unassembled WGS sequence"/>
</dbReference>
<evidence type="ECO:0000256" key="1">
    <source>
        <dbReference type="SAM" id="MobiDB-lite"/>
    </source>
</evidence>
<sequence length="627" mass="67650">MWSDNETTVDYLNFGVVADACAKLLQQAKGTPISVGISGGWGVGKTSLVRMIEGRLKKADTPGNNTYVVVTFNPWLYQDFEGARSALLQLVGDEVLRLAAKDETLLKKAKKVLKRINLLRLAQLGGEAAATLYTGVPVGTIGSAIMKVGGFFGLGGKDDADDSEEANDGKDKDEAGEEKGTGLLKPAEPVSLPSEIQAFRDALEELLEELKVTLVVFVDDLDRCLPKTAISTLESIRLLLFLKRSAFVIAADNEFIKGAVRVHFEGTGISGEVETNYFDKLIQVPLHVPRLGTNEAKAYLALLLMERAHADGDFDTEKFNAAKKAIPERLQTSWKGDAVSTEFLQAQAGVDNVKMVALMELAEGLAPLLTTSSVKANPRLMKRFLNTVYLRSALAEPQGIKLDVPALAKWHLVERCNEPLANALAALVTSGSDGRVLALQAAEEAAKDPAKALPDPFKVNDESFAREWLQLKPALGELDLRPLLHLSRDTATREFGADNMTTAGRALRDALAVATASNAPLTAAIKAVDAAQAGMAMARAWQLRAGKRTWRSAEDVITLIEPCKVFPELAGQAGELLKAAPVAKIGPGIIPSLYEQSWARPILDEWEGSSHLDKTAKNAIQAKKKVK</sequence>
<feature type="domain" description="KAP NTPase" evidence="2">
    <location>
        <begin position="16"/>
        <end position="393"/>
    </location>
</feature>
<dbReference type="PANTHER" id="PTHR22674:SF6">
    <property type="entry name" value="NTPASE KAP FAMILY P-LOOP DOMAIN-CONTAINING PROTEIN 1"/>
    <property type="match status" value="1"/>
</dbReference>
<feature type="compositionally biased region" description="Basic and acidic residues" evidence="1">
    <location>
        <begin position="167"/>
        <end position="180"/>
    </location>
</feature>
<dbReference type="EMBL" id="JBBUTF010000002">
    <property type="protein sequence ID" value="MEK8024537.1"/>
    <property type="molecule type" value="Genomic_DNA"/>
</dbReference>
<dbReference type="Gene3D" id="3.40.50.300">
    <property type="entry name" value="P-loop containing nucleotide triphosphate hydrolases"/>
    <property type="match status" value="1"/>
</dbReference>
<comment type="caution">
    <text evidence="3">The sequence shown here is derived from an EMBL/GenBank/DDBJ whole genome shotgun (WGS) entry which is preliminary data.</text>
</comment>
<feature type="region of interest" description="Disordered" evidence="1">
    <location>
        <begin position="159"/>
        <end position="187"/>
    </location>
</feature>
<evidence type="ECO:0000313" key="4">
    <source>
        <dbReference type="Proteomes" id="UP001368500"/>
    </source>
</evidence>
<dbReference type="RefSeq" id="WP_341372319.1">
    <property type="nucleotide sequence ID" value="NZ_JBBUTF010000002.1"/>
</dbReference>
<dbReference type="InterPro" id="IPR027417">
    <property type="entry name" value="P-loop_NTPase"/>
</dbReference>
<organism evidence="3 4">
    <name type="scientific">Pseudaquabacterium rugosum</name>
    <dbReference type="NCBI Taxonomy" id="2984194"/>
    <lineage>
        <taxon>Bacteria</taxon>
        <taxon>Pseudomonadati</taxon>
        <taxon>Pseudomonadota</taxon>
        <taxon>Betaproteobacteria</taxon>
        <taxon>Burkholderiales</taxon>
        <taxon>Sphaerotilaceae</taxon>
        <taxon>Pseudaquabacterium</taxon>
    </lineage>
</organism>
<keyword evidence="4" id="KW-1185">Reference proteome</keyword>
<proteinExistence type="predicted"/>
<dbReference type="PANTHER" id="PTHR22674">
    <property type="entry name" value="NTPASE, KAP FAMILY P-LOOP DOMAIN-CONTAINING 1"/>
    <property type="match status" value="1"/>
</dbReference>
<dbReference type="InterPro" id="IPR011646">
    <property type="entry name" value="KAP_P-loop"/>
</dbReference>
<reference evidence="3 4" key="1">
    <citation type="submission" date="2024-04" db="EMBL/GenBank/DDBJ databases">
        <title>Novel species of the genus Ideonella isolated from streams.</title>
        <authorList>
            <person name="Lu H."/>
        </authorList>
    </citation>
    <scope>NUCLEOTIDE SEQUENCE [LARGE SCALE GENOMIC DNA]</scope>
    <source>
        <strain evidence="3 4">BYS139W</strain>
    </source>
</reference>